<dbReference type="Pfam" id="PF00037">
    <property type="entry name" value="Fer4"/>
    <property type="match status" value="2"/>
</dbReference>
<evidence type="ECO:0000256" key="1">
    <source>
        <dbReference type="ARBA" id="ARBA00022723"/>
    </source>
</evidence>
<dbReference type="SUPFAM" id="SSF54862">
    <property type="entry name" value="4Fe-4S ferredoxins"/>
    <property type="match status" value="1"/>
</dbReference>
<name>V5WJ54_9SPIO</name>
<organism evidence="5 6">
    <name type="scientific">Salinispira pacifica</name>
    <dbReference type="NCBI Taxonomy" id="1307761"/>
    <lineage>
        <taxon>Bacteria</taxon>
        <taxon>Pseudomonadati</taxon>
        <taxon>Spirochaetota</taxon>
        <taxon>Spirochaetia</taxon>
        <taxon>Spirochaetales</taxon>
        <taxon>Spirochaetaceae</taxon>
        <taxon>Salinispira</taxon>
    </lineage>
</organism>
<feature type="domain" description="4Fe-4S ferredoxin-type" evidence="4">
    <location>
        <begin position="57"/>
        <end position="86"/>
    </location>
</feature>
<evidence type="ECO:0000313" key="6">
    <source>
        <dbReference type="Proteomes" id="UP000018680"/>
    </source>
</evidence>
<dbReference type="Pfam" id="PF01656">
    <property type="entry name" value="CbiA"/>
    <property type="match status" value="1"/>
</dbReference>
<dbReference type="PROSITE" id="PS51379">
    <property type="entry name" value="4FE4S_FER_2"/>
    <property type="match status" value="2"/>
</dbReference>
<dbReference type="InterPro" id="IPR002586">
    <property type="entry name" value="CobQ/CobB/MinD/ParA_Nub-bd_dom"/>
</dbReference>
<dbReference type="RefSeq" id="WP_024268564.1">
    <property type="nucleotide sequence ID" value="NC_023035.1"/>
</dbReference>
<evidence type="ECO:0000259" key="4">
    <source>
        <dbReference type="PROSITE" id="PS51379"/>
    </source>
</evidence>
<protein>
    <submittedName>
        <fullName evidence="5">Cobyrinic acid ac-diamide synthase</fullName>
    </submittedName>
</protein>
<dbReference type="InterPro" id="IPR027417">
    <property type="entry name" value="P-loop_NTPase"/>
</dbReference>
<dbReference type="OrthoDB" id="356549at2"/>
<dbReference type="SUPFAM" id="SSF52540">
    <property type="entry name" value="P-loop containing nucleoside triphosphate hydrolases"/>
    <property type="match status" value="1"/>
</dbReference>
<dbReference type="Gene3D" id="3.30.70.20">
    <property type="match status" value="1"/>
</dbReference>
<dbReference type="InterPro" id="IPR017900">
    <property type="entry name" value="4Fe4S_Fe_S_CS"/>
</dbReference>
<dbReference type="STRING" id="1307761.L21SP2_2303"/>
<dbReference type="GO" id="GO:0051536">
    <property type="term" value="F:iron-sulfur cluster binding"/>
    <property type="evidence" value="ECO:0007669"/>
    <property type="project" value="UniProtKB-KW"/>
</dbReference>
<dbReference type="PANTHER" id="PTHR43063">
    <property type="entry name" value="4FE-4S CLUSTER CONTAINING PARA FAMILY ATPASE PROTEIN"/>
    <property type="match status" value="1"/>
</dbReference>
<proteinExistence type="predicted"/>
<feature type="domain" description="4Fe-4S ferredoxin-type" evidence="4">
    <location>
        <begin position="88"/>
        <end position="115"/>
    </location>
</feature>
<dbReference type="HOGENOM" id="CLU_067767_0_0_12"/>
<dbReference type="InterPro" id="IPR017896">
    <property type="entry name" value="4Fe4S_Fe-S-bd"/>
</dbReference>
<accession>V5WJ54</accession>
<dbReference type="Gene3D" id="3.40.50.300">
    <property type="entry name" value="P-loop containing nucleotide triphosphate hydrolases"/>
    <property type="match status" value="1"/>
</dbReference>
<dbReference type="eggNOG" id="COG1149">
    <property type="taxonomic scope" value="Bacteria"/>
</dbReference>
<reference evidence="5 6" key="1">
    <citation type="journal article" date="2015" name="Stand. Genomic Sci.">
        <title>Complete genome sequence and description of Salinispira pacifica gen. nov., sp. nov., a novel spirochaete isolated form a hypersaline microbial mat.</title>
        <authorList>
            <person name="Ben Hania W."/>
            <person name="Joseph M."/>
            <person name="Schumann P."/>
            <person name="Bunk B."/>
            <person name="Fiebig A."/>
            <person name="Sproer C."/>
            <person name="Klenk H.P."/>
            <person name="Fardeau M.L."/>
            <person name="Spring S."/>
        </authorList>
    </citation>
    <scope>NUCLEOTIDE SEQUENCE [LARGE SCALE GENOMIC DNA]</scope>
    <source>
        <strain evidence="5 6">L21-RPul-D2</strain>
    </source>
</reference>
<evidence type="ECO:0000313" key="5">
    <source>
        <dbReference type="EMBL" id="AHC15660.1"/>
    </source>
</evidence>
<keyword evidence="3" id="KW-0411">Iron-sulfur</keyword>
<dbReference type="Proteomes" id="UP000018680">
    <property type="component" value="Chromosome"/>
</dbReference>
<dbReference type="PROSITE" id="PS00198">
    <property type="entry name" value="4FE4S_FER_1"/>
    <property type="match status" value="1"/>
</dbReference>
<keyword evidence="1" id="KW-0479">Metal-binding</keyword>
<dbReference type="EMBL" id="CP006939">
    <property type="protein sequence ID" value="AHC15660.1"/>
    <property type="molecule type" value="Genomic_DNA"/>
</dbReference>
<evidence type="ECO:0000256" key="2">
    <source>
        <dbReference type="ARBA" id="ARBA00023004"/>
    </source>
</evidence>
<dbReference type="KEGG" id="slr:L21SP2_2303"/>
<keyword evidence="2" id="KW-0408">Iron</keyword>
<dbReference type="PATRIC" id="fig|1307761.3.peg.2294"/>
<evidence type="ECO:0000256" key="3">
    <source>
        <dbReference type="ARBA" id="ARBA00023014"/>
    </source>
</evidence>
<dbReference type="AlphaFoldDB" id="V5WJ54"/>
<keyword evidence="6" id="KW-1185">Reference proteome</keyword>
<dbReference type="GO" id="GO:0046872">
    <property type="term" value="F:metal ion binding"/>
    <property type="evidence" value="ECO:0007669"/>
    <property type="project" value="UniProtKB-KW"/>
</dbReference>
<gene>
    <name evidence="5" type="ORF">L21SP2_2303</name>
</gene>
<dbReference type="PANTHER" id="PTHR43063:SF1">
    <property type="entry name" value="4FE-4S CLUSTER CONTAINING PARA FAMILY ATPASE PROTEIN"/>
    <property type="match status" value="1"/>
</dbReference>
<dbReference type="CDD" id="cd03110">
    <property type="entry name" value="SIMIBI_bact_arch"/>
    <property type="match status" value="1"/>
</dbReference>
<sequence length="285" mass="30580">MTVAVLSGKGGAGKTTFSVNWARLLGDAWLLDCDVEEPNCHLFLQPENQFTRTVTRSVPVLDAQACIGCGACASFCAFNALLISGGNVVVMEDLCHSCGGCEIVCPAHAISYREHPMGSITGGSADNLQLLYGTLAIGEHSGVHIINTMRKESAESGLVIIDAPPGTSCSTVAAIKGADYCVVVTEPTPFGLSDLRMVEEMLREMGMPYGVVINRADLGNTEVEEHCNNQNTAILGRIPFDWEIAGVNGRGGIFVDELHRHRENMQKISEAVFLTILEENRHGTT</sequence>